<dbReference type="SUPFAM" id="SSF47565">
    <property type="entry name" value="Insect pheromone/odorant-binding proteins"/>
    <property type="match status" value="1"/>
</dbReference>
<dbReference type="Gene3D" id="1.10.238.20">
    <property type="entry name" value="Pheromone/general odorant binding protein domain"/>
    <property type="match status" value="1"/>
</dbReference>
<dbReference type="InterPro" id="IPR036728">
    <property type="entry name" value="PBP_GOBP_sf"/>
</dbReference>
<reference evidence="2" key="1">
    <citation type="submission" date="2015-08" db="EMBL/GenBank/DDBJ databases">
        <title>Transcriptome-Based Identification and Expression Profiles of Chemosensory Genes in German Cockroach, Blattella germanica.</title>
        <authorList>
            <person name="Niu D.-J."/>
        </authorList>
    </citation>
    <scope>NUCLEOTIDE SEQUENCE</scope>
</reference>
<feature type="signal peptide" evidence="1">
    <location>
        <begin position="1"/>
        <end position="19"/>
    </location>
</feature>
<dbReference type="AlphaFoldDB" id="A0A0X8DF77"/>
<evidence type="ECO:0000313" key="2">
    <source>
        <dbReference type="EMBL" id="AMA98148.1"/>
    </source>
</evidence>
<keyword evidence="1" id="KW-0732">Signal</keyword>
<accession>A0A0X8DF77</accession>
<dbReference type="EMBL" id="KT381657">
    <property type="protein sequence ID" value="AMA98148.1"/>
    <property type="molecule type" value="mRNA"/>
</dbReference>
<name>A0A0X8DF77_BLAGE</name>
<dbReference type="InterPro" id="IPR006170">
    <property type="entry name" value="PBP/GOBP"/>
</dbReference>
<sequence length="203" mass="23600">MEHHLFFLSLVTLFGTLSTLHVPKLDDLSDHDYLHKEVPSYFSKSCCNYNEPNAEDEMNIFIDCRGIINDKYKLQRPKPTGQDEEDRITMISWIWNRTTCFSYCFLHKQGMANEDGTINVETAMKKQKKSIPELVDPEAWTNIEKLCTKPNDDDKETYVCKKDALHFSGCVHDISEYYCPDALQSKGESCVKYREDTKNKYGI</sequence>
<evidence type="ECO:0000256" key="1">
    <source>
        <dbReference type="SAM" id="SignalP"/>
    </source>
</evidence>
<proteinExistence type="evidence at transcript level"/>
<dbReference type="Pfam" id="PF01395">
    <property type="entry name" value="PBP_GOBP"/>
    <property type="match status" value="1"/>
</dbReference>
<feature type="chain" id="PRO_5007065577" evidence="1">
    <location>
        <begin position="20"/>
        <end position="203"/>
    </location>
</feature>
<organism evidence="2">
    <name type="scientific">Blattella germanica</name>
    <name type="common">German cockroach</name>
    <name type="synonym">Blatta germanica</name>
    <dbReference type="NCBI Taxonomy" id="6973"/>
    <lineage>
        <taxon>Eukaryota</taxon>
        <taxon>Metazoa</taxon>
        <taxon>Ecdysozoa</taxon>
        <taxon>Arthropoda</taxon>
        <taxon>Hexapoda</taxon>
        <taxon>Insecta</taxon>
        <taxon>Pterygota</taxon>
        <taxon>Neoptera</taxon>
        <taxon>Polyneoptera</taxon>
        <taxon>Dictyoptera</taxon>
        <taxon>Blattodea</taxon>
        <taxon>Blaberoidea</taxon>
        <taxon>Blattellidae</taxon>
        <taxon>Blattella</taxon>
    </lineage>
</organism>
<dbReference type="GO" id="GO:0005549">
    <property type="term" value="F:odorant binding"/>
    <property type="evidence" value="ECO:0007669"/>
    <property type="project" value="InterPro"/>
</dbReference>
<protein>
    <submittedName>
        <fullName evidence="2">Chemosensory protein</fullName>
    </submittedName>
</protein>